<dbReference type="InterPro" id="IPR002201">
    <property type="entry name" value="Glyco_trans_9"/>
</dbReference>
<evidence type="ECO:0000313" key="4">
    <source>
        <dbReference type="Proteomes" id="UP000236654"/>
    </source>
</evidence>
<dbReference type="GO" id="GO:0005829">
    <property type="term" value="C:cytosol"/>
    <property type="evidence" value="ECO:0007669"/>
    <property type="project" value="TreeGrafter"/>
</dbReference>
<dbReference type="RefSeq" id="WP_101333121.1">
    <property type="nucleotide sequence ID" value="NZ_PJNI01000001.1"/>
</dbReference>
<dbReference type="InterPro" id="IPR051199">
    <property type="entry name" value="LPS_LOS_Heptosyltrfase"/>
</dbReference>
<evidence type="ECO:0000313" key="3">
    <source>
        <dbReference type="EMBL" id="PKR81975.1"/>
    </source>
</evidence>
<dbReference type="SUPFAM" id="SSF53756">
    <property type="entry name" value="UDP-Glycosyltransferase/glycogen phosphorylase"/>
    <property type="match status" value="1"/>
</dbReference>
<dbReference type="PANTHER" id="PTHR30160">
    <property type="entry name" value="TETRAACYLDISACCHARIDE 4'-KINASE-RELATED"/>
    <property type="match status" value="1"/>
</dbReference>
<gene>
    <name evidence="3" type="ORF">CW751_01155</name>
</gene>
<comment type="caution">
    <text evidence="3">The sequence shown here is derived from an EMBL/GenBank/DDBJ whole genome shotgun (WGS) entry which is preliminary data.</text>
</comment>
<dbReference type="Proteomes" id="UP000236654">
    <property type="component" value="Unassembled WGS sequence"/>
</dbReference>
<dbReference type="AlphaFoldDB" id="A0A2I0R5Y5"/>
<dbReference type="EMBL" id="PJNI01000001">
    <property type="protein sequence ID" value="PKR81975.1"/>
    <property type="molecule type" value="Genomic_DNA"/>
</dbReference>
<reference evidence="3 4" key="1">
    <citation type="submission" date="2017-12" db="EMBL/GenBank/DDBJ databases">
        <title>The draft genome sequence of Brumimicrobium saltpan LHR20.</title>
        <authorList>
            <person name="Do Z.-J."/>
            <person name="Luo H.-R."/>
        </authorList>
    </citation>
    <scope>NUCLEOTIDE SEQUENCE [LARGE SCALE GENOMIC DNA]</scope>
    <source>
        <strain evidence="3 4">LHR20</strain>
    </source>
</reference>
<keyword evidence="4" id="KW-1185">Reference proteome</keyword>
<name>A0A2I0R5Y5_9FLAO</name>
<dbReference type="Gene3D" id="3.40.50.2000">
    <property type="entry name" value="Glycogen Phosphorylase B"/>
    <property type="match status" value="2"/>
</dbReference>
<organism evidence="3 4">
    <name type="scientific">Brumimicrobium salinarum</name>
    <dbReference type="NCBI Taxonomy" id="2058658"/>
    <lineage>
        <taxon>Bacteria</taxon>
        <taxon>Pseudomonadati</taxon>
        <taxon>Bacteroidota</taxon>
        <taxon>Flavobacteriia</taxon>
        <taxon>Flavobacteriales</taxon>
        <taxon>Crocinitomicaceae</taxon>
        <taxon>Brumimicrobium</taxon>
    </lineage>
</organism>
<dbReference type="CDD" id="cd03789">
    <property type="entry name" value="GT9_LPS_heptosyltransferase"/>
    <property type="match status" value="1"/>
</dbReference>
<evidence type="ECO:0000256" key="1">
    <source>
        <dbReference type="ARBA" id="ARBA00022676"/>
    </source>
</evidence>
<dbReference type="OrthoDB" id="9768048at2"/>
<evidence type="ECO:0000256" key="2">
    <source>
        <dbReference type="ARBA" id="ARBA00022679"/>
    </source>
</evidence>
<keyword evidence="1" id="KW-0328">Glycosyltransferase</keyword>
<proteinExistence type="predicted"/>
<accession>A0A2I0R5Y5</accession>
<dbReference type="GO" id="GO:0008713">
    <property type="term" value="F:ADP-heptose-lipopolysaccharide heptosyltransferase activity"/>
    <property type="evidence" value="ECO:0007669"/>
    <property type="project" value="TreeGrafter"/>
</dbReference>
<sequence>MTKILVIRFSSIGDIVLTSPVIRCLKTQIPNVEIHVLTKKQYAELYVANPYVDFLHEWGEENDIVLSDLKAANFSYVIDLHKNLRTAKIKSKLRKESFAFPKLNIQKWLYVNFKWNKMPDVHIVDRYFEAVKPLGVKNDGKGIDFRIKIDFMSFAKRFPAQDQYIAVAIGAQFATKKMPVAKMAELLRDLPLNIVLVGGPNDRQEGEEIRKLLPNQNINNTCGALSIHESAQVVKDAQVLITNDTGMMHIGAAFDTPIVSIWGNTVPDFGMYPYRPQAKDSFSIHQVKNLSCRPCSKIGFAKCPKKHFKCMVDQDIDAIRKKINHFLEK</sequence>
<dbReference type="GO" id="GO:0009244">
    <property type="term" value="P:lipopolysaccharide core region biosynthetic process"/>
    <property type="evidence" value="ECO:0007669"/>
    <property type="project" value="TreeGrafter"/>
</dbReference>
<keyword evidence="2 3" id="KW-0808">Transferase</keyword>
<dbReference type="Pfam" id="PF01075">
    <property type="entry name" value="Glyco_transf_9"/>
    <property type="match status" value="1"/>
</dbReference>
<protein>
    <submittedName>
        <fullName evidence="3">Glycosyl transferase</fullName>
    </submittedName>
</protein>